<name>A0A7Z7VWS1_STASC</name>
<dbReference type="EC" id="2.7.7.7" evidence="6"/>
<keyword evidence="3" id="KW-0269">Exonuclease</keyword>
<evidence type="ECO:0000256" key="3">
    <source>
        <dbReference type="ARBA" id="ARBA00022839"/>
    </source>
</evidence>
<dbReference type="FunFam" id="3.30.420.10:FF:000045">
    <property type="entry name" value="3'-5' exonuclease DinG"/>
    <property type="match status" value="1"/>
</dbReference>
<dbReference type="Pfam" id="PF00929">
    <property type="entry name" value="RNase_T"/>
    <property type="match status" value="1"/>
</dbReference>
<accession>A0A7Z7VWS1</accession>
<dbReference type="InterPro" id="IPR013520">
    <property type="entry name" value="Ribonucl_H"/>
</dbReference>
<evidence type="ECO:0000313" key="7">
    <source>
        <dbReference type="Proteomes" id="UP000264146"/>
    </source>
</evidence>
<dbReference type="GO" id="GO:0003676">
    <property type="term" value="F:nucleic acid binding"/>
    <property type="evidence" value="ECO:0007669"/>
    <property type="project" value="InterPro"/>
</dbReference>
<evidence type="ECO:0000256" key="2">
    <source>
        <dbReference type="ARBA" id="ARBA00022801"/>
    </source>
</evidence>
<keyword evidence="6" id="KW-0548">Nucleotidyltransferase</keyword>
<feature type="domain" description="Exonuclease" evidence="4">
    <location>
        <begin position="52"/>
        <end position="215"/>
    </location>
</feature>
<sequence>MRHPSLRYRFDGCLIYIHHAIYHYENYFYDFLDYVNIYISFLTELNDMATNAFVALDFETANYKRTSICSVGMVKVVDNQLTETFYTLVNPKDYFSPQNIRIHGIHQNDVQDAPDFAYVYPYMMQFIDDLPVVAHNAAFDMSVLHASIQAANMQTPPMTYFCSYQLSKRTVASKRHGLKHMMSHFKLDFHGHHDALNDAKACAMITYRLLKHYPSLENVLQIYGKQLTDKDSL</sequence>
<dbReference type="AlphaFoldDB" id="A0A7Z7VWS1"/>
<dbReference type="GO" id="GO:0008408">
    <property type="term" value="F:3'-5' exonuclease activity"/>
    <property type="evidence" value="ECO:0007669"/>
    <property type="project" value="TreeGrafter"/>
</dbReference>
<dbReference type="SMART" id="SM00479">
    <property type="entry name" value="EXOIII"/>
    <property type="match status" value="1"/>
</dbReference>
<keyword evidence="6" id="KW-0808">Transferase</keyword>
<dbReference type="PANTHER" id="PTHR30231:SF42">
    <property type="entry name" value="EXONUCLEASE"/>
    <property type="match status" value="1"/>
</dbReference>
<dbReference type="EMBL" id="LR962863">
    <property type="protein sequence ID" value="CAD7359305.1"/>
    <property type="molecule type" value="Genomic_DNA"/>
</dbReference>
<proteinExistence type="predicted"/>
<evidence type="ECO:0000259" key="4">
    <source>
        <dbReference type="SMART" id="SM00479"/>
    </source>
</evidence>
<reference evidence="6" key="1">
    <citation type="submission" date="2018-06" db="EMBL/GenBank/DDBJ databases">
        <authorList>
            <consortium name="Pathogen Informatics"/>
            <person name="Doyle S."/>
        </authorList>
    </citation>
    <scope>NUCLEOTIDE SEQUENCE [LARGE SCALE GENOMIC DNA]</scope>
    <source>
        <strain evidence="6">NCTC12218</strain>
    </source>
</reference>
<dbReference type="InterPro" id="IPR036397">
    <property type="entry name" value="RNaseH_sf"/>
</dbReference>
<dbReference type="Gene3D" id="3.30.420.10">
    <property type="entry name" value="Ribonuclease H-like superfamily/Ribonuclease H"/>
    <property type="match status" value="1"/>
</dbReference>
<organism evidence="6">
    <name type="scientific">Staphylococcus schleiferi</name>
    <dbReference type="NCBI Taxonomy" id="1295"/>
    <lineage>
        <taxon>Bacteria</taxon>
        <taxon>Bacillati</taxon>
        <taxon>Bacillota</taxon>
        <taxon>Bacilli</taxon>
        <taxon>Bacillales</taxon>
        <taxon>Staphylococcaceae</taxon>
        <taxon>Staphylococcus</taxon>
    </lineage>
</organism>
<dbReference type="CDD" id="cd06130">
    <property type="entry name" value="DNA_pol_III_epsilon_like"/>
    <property type="match status" value="1"/>
</dbReference>
<evidence type="ECO:0000256" key="1">
    <source>
        <dbReference type="ARBA" id="ARBA00022722"/>
    </source>
</evidence>
<dbReference type="PANTHER" id="PTHR30231">
    <property type="entry name" value="DNA POLYMERASE III SUBUNIT EPSILON"/>
    <property type="match status" value="1"/>
</dbReference>
<dbReference type="GO" id="GO:0003887">
    <property type="term" value="F:DNA-directed DNA polymerase activity"/>
    <property type="evidence" value="ECO:0007669"/>
    <property type="project" value="UniProtKB-EC"/>
</dbReference>
<keyword evidence="2" id="KW-0378">Hydrolase</keyword>
<dbReference type="SUPFAM" id="SSF53098">
    <property type="entry name" value="Ribonuclease H-like"/>
    <property type="match status" value="1"/>
</dbReference>
<dbReference type="EMBL" id="UHEF01000001">
    <property type="protein sequence ID" value="SUM88080.1"/>
    <property type="molecule type" value="Genomic_DNA"/>
</dbReference>
<evidence type="ECO:0000313" key="6">
    <source>
        <dbReference type="EMBL" id="SUM88080.1"/>
    </source>
</evidence>
<dbReference type="InterPro" id="IPR012337">
    <property type="entry name" value="RNaseH-like_sf"/>
</dbReference>
<keyword evidence="1" id="KW-0540">Nuclease</keyword>
<dbReference type="Proteomes" id="UP000264146">
    <property type="component" value="Chromosome"/>
</dbReference>
<dbReference type="GO" id="GO:0005829">
    <property type="term" value="C:cytosol"/>
    <property type="evidence" value="ECO:0007669"/>
    <property type="project" value="TreeGrafter"/>
</dbReference>
<gene>
    <name evidence="6" type="primary">polC_1</name>
    <name evidence="6" type="ORF">NCTC12218_00911</name>
</gene>
<reference evidence="5 7" key="2">
    <citation type="submission" date="2020-11" db="EMBL/GenBank/DDBJ databases">
        <authorList>
            <consortium name="Pathogen Informatics"/>
        </authorList>
    </citation>
    <scope>NUCLEOTIDE SEQUENCE [LARGE SCALE GENOMIC DNA]</scope>
    <source>
        <strain evidence="5 7">NCTC12218</strain>
    </source>
</reference>
<protein>
    <submittedName>
        <fullName evidence="6">DNA polymerase III polC-type</fullName>
        <ecNumber evidence="6">2.7.7.7</ecNumber>
    </submittedName>
</protein>
<evidence type="ECO:0000313" key="5">
    <source>
        <dbReference type="EMBL" id="CAD7359305.1"/>
    </source>
</evidence>